<keyword evidence="4" id="KW-1185">Reference proteome</keyword>
<feature type="region of interest" description="Disordered" evidence="1">
    <location>
        <begin position="190"/>
        <end position="212"/>
    </location>
</feature>
<evidence type="ECO:0008006" key="5">
    <source>
        <dbReference type="Google" id="ProtNLM"/>
    </source>
</evidence>
<feature type="compositionally biased region" description="Pro residues" evidence="1">
    <location>
        <begin position="498"/>
        <end position="513"/>
    </location>
</feature>
<feature type="compositionally biased region" description="Low complexity" evidence="1">
    <location>
        <begin position="545"/>
        <end position="556"/>
    </location>
</feature>
<evidence type="ECO:0000256" key="1">
    <source>
        <dbReference type="SAM" id="MobiDB-lite"/>
    </source>
</evidence>
<feature type="compositionally biased region" description="Low complexity" evidence="1">
    <location>
        <begin position="448"/>
        <end position="459"/>
    </location>
</feature>
<feature type="compositionally biased region" description="Low complexity" evidence="1">
    <location>
        <begin position="231"/>
        <end position="245"/>
    </location>
</feature>
<evidence type="ECO:0000313" key="3">
    <source>
        <dbReference type="EMBL" id="NEX47364.1"/>
    </source>
</evidence>
<proteinExistence type="predicted"/>
<accession>A0A6B3RMQ7</accession>
<gene>
    <name evidence="3" type="ORF">G3572_14215</name>
</gene>
<keyword evidence="2" id="KW-0812">Transmembrane</keyword>
<organism evidence="3 4">
    <name type="scientific">Pseudotabrizicola algicola</name>
    <dbReference type="NCBI Taxonomy" id="2709381"/>
    <lineage>
        <taxon>Bacteria</taxon>
        <taxon>Pseudomonadati</taxon>
        <taxon>Pseudomonadota</taxon>
        <taxon>Alphaproteobacteria</taxon>
        <taxon>Rhodobacterales</taxon>
        <taxon>Paracoccaceae</taxon>
        <taxon>Pseudotabrizicola</taxon>
    </lineage>
</organism>
<feature type="region of interest" description="Disordered" evidence="1">
    <location>
        <begin position="589"/>
        <end position="610"/>
    </location>
</feature>
<dbReference type="Gene3D" id="2.30.30.830">
    <property type="match status" value="1"/>
</dbReference>
<keyword evidence="2" id="KW-1133">Transmembrane helix</keyword>
<evidence type="ECO:0000313" key="4">
    <source>
        <dbReference type="Proteomes" id="UP000481421"/>
    </source>
</evidence>
<feature type="compositionally biased region" description="Pro residues" evidence="1">
    <location>
        <begin position="311"/>
        <end position="322"/>
    </location>
</feature>
<name>A0A6B3RMQ7_9RHOB</name>
<dbReference type="SUPFAM" id="SSF53067">
    <property type="entry name" value="Actin-like ATPase domain"/>
    <property type="match status" value="1"/>
</dbReference>
<keyword evidence="2" id="KW-0472">Membrane</keyword>
<feature type="region of interest" description="Disordered" evidence="1">
    <location>
        <begin position="885"/>
        <end position="908"/>
    </location>
</feature>
<comment type="caution">
    <text evidence="3">The sequence shown here is derived from an EMBL/GenBank/DDBJ whole genome shotgun (WGS) entry which is preliminary data.</text>
</comment>
<reference evidence="3 4" key="1">
    <citation type="submission" date="2020-02" db="EMBL/GenBank/DDBJ databases">
        <title>Rhodobacter algicola sp. nov., isolated from microalga culture.</title>
        <authorList>
            <person name="Park C.-Y."/>
        </authorList>
    </citation>
    <scope>NUCLEOTIDE SEQUENCE [LARGE SCALE GENOMIC DNA]</scope>
    <source>
        <strain evidence="3 4">ETT8</strain>
    </source>
</reference>
<feature type="compositionally biased region" description="Pro residues" evidence="1">
    <location>
        <begin position="266"/>
        <end position="279"/>
    </location>
</feature>
<sequence>MPDMKPSFALNLTEDGVTLLHRTSRGWMDVGSVAFADPDLAAGLEYLRSTALGLSPTGVTTKLIIPESQILYLQIDAVGPDDDSRRAQIEAALDGRTPYALDELVYDWSGSGATVTVAVVARETLAEAEAFATEHRFNPVSFVAAPERGFDKEPFFGTASRAAESLEPGETVEADPQPVTILAREVPRVAEPAPAEVGEVEGAAAEPEAVVEDGPEAVTAAADVDVPVAEPQAEAEPVVAEQDAPAPERPVPAAFRPGAAASPEVPKAPVPAPPEAVEPEPVVPEPVLPEPVVAVPVIAPPVVASPPRPEPILPEPVPPEPVAPAERPGLAEPERPVWSAEAAKDPAASAAASVDAPRAPAAAADSASPVIAAAKSRAKPSFVDESEAPMAVDVSPEDGDAPRSGPRVGAAAAAVTDEDDDLPPPISSAALRAFSTRRAAEGAPRPLGGAEPRAGRPDPAAAPRPAPPVAARPAGAKPVVERPAGAKPAPKFSYDDPLPTPPPRLPGDPPTPPASVMGKAGKSLRSLGTLVTAQSIPGTRKKKPGPAASPAAPVGVKPGVAASTLAPITTLAAPLDSASAKASVAAAAQSLTRQKTPAPDAIGRGLSARTMPRRGKPRYLGLILTGVLLLLLALVAAWSSFYLTRADDPAPEVEIAGFDPTGAAEALADGQLLEGEEDGYSLLAEPDDLPVNVDLADLAPAPAAPLAEPEPEVAALPEAAAPAVAEPAPQTGVQDVAAAEIRPEAAEQDEIFLAGMDVPPSLSDPLALPAPAARGDLPPAAQMPPPPFGTVYQFDAEGRIVPTPQGIMTPEGVMLIAGKPARLPPVRPAAIEAAAAALAAPVAAAAEPAPAAAPELAASAGTDPLPAETYAADPALSDARPRVRPAGLAPAAPATDAATAGTDDDASLAPAEDSRFASLRPRLRPQAILAAGEAARKASEAASLAVQAAVAEAVVAEDASLSPMAVSVSRVPAPRPRDLSRAVEAAVAAATRRAEPEVVAAAPAARAPAPPAQIEADEAEDEPEVVARSNAPRIPTTANVAKQATFVNAINLGRLNLIGVYGTQSKRYALVRQPNGRYRKVQVGDNIDGGRVQAITASEVRYQKGGRMLALTMPAG</sequence>
<dbReference type="AlphaFoldDB" id="A0A6B3RMQ7"/>
<feature type="region of interest" description="Disordered" evidence="1">
    <location>
        <begin position="231"/>
        <end position="279"/>
    </location>
</feature>
<dbReference type="Proteomes" id="UP000481421">
    <property type="component" value="Unassembled WGS sequence"/>
</dbReference>
<feature type="region of interest" description="Disordered" evidence="1">
    <location>
        <begin position="311"/>
        <end position="520"/>
    </location>
</feature>
<feature type="compositionally biased region" description="Pro residues" evidence="1">
    <location>
        <begin position="460"/>
        <end position="470"/>
    </location>
</feature>
<evidence type="ECO:0000256" key="2">
    <source>
        <dbReference type="SAM" id="Phobius"/>
    </source>
</evidence>
<feature type="compositionally biased region" description="Low complexity" evidence="1">
    <location>
        <begin position="190"/>
        <end position="208"/>
    </location>
</feature>
<feature type="region of interest" description="Disordered" evidence="1">
    <location>
        <begin position="999"/>
        <end position="1020"/>
    </location>
</feature>
<feature type="compositionally biased region" description="Low complexity" evidence="1">
    <location>
        <begin position="402"/>
        <end position="415"/>
    </location>
</feature>
<dbReference type="EMBL" id="JAAIKE010000004">
    <property type="protein sequence ID" value="NEX47364.1"/>
    <property type="molecule type" value="Genomic_DNA"/>
</dbReference>
<dbReference type="InterPro" id="IPR043129">
    <property type="entry name" value="ATPase_NBD"/>
</dbReference>
<protein>
    <recommendedName>
        <fullName evidence="5">Translation initiation factor 2</fullName>
    </recommendedName>
</protein>
<feature type="region of interest" description="Disordered" evidence="1">
    <location>
        <begin position="533"/>
        <end position="556"/>
    </location>
</feature>
<feature type="compositionally biased region" description="Low complexity" evidence="1">
    <location>
        <begin position="339"/>
        <end position="374"/>
    </location>
</feature>
<feature type="compositionally biased region" description="Low complexity" evidence="1">
    <location>
        <begin position="885"/>
        <end position="901"/>
    </location>
</feature>
<feature type="transmembrane region" description="Helical" evidence="2">
    <location>
        <begin position="619"/>
        <end position="643"/>
    </location>
</feature>